<keyword evidence="3" id="KW-0679">Respiratory chain</keyword>
<dbReference type="GO" id="GO:0046872">
    <property type="term" value="F:metal ion binding"/>
    <property type="evidence" value="ECO:0007669"/>
    <property type="project" value="InterPro"/>
</dbReference>
<dbReference type="GeneID" id="28994873"/>
<feature type="domain" description="Peptidase M16 N-terminal" evidence="11">
    <location>
        <begin position="40"/>
        <end position="181"/>
    </location>
</feature>
<evidence type="ECO:0000259" key="12">
    <source>
        <dbReference type="Pfam" id="PF05193"/>
    </source>
</evidence>
<dbReference type="FunFam" id="3.30.830.10:FF:000039">
    <property type="entry name" value="Ubiquinol-cytochrome c reductase core subunit 2"/>
    <property type="match status" value="1"/>
</dbReference>
<dbReference type="EMBL" id="KV440985">
    <property type="protein sequence ID" value="OAD71686.1"/>
    <property type="molecule type" value="Genomic_DNA"/>
</dbReference>
<dbReference type="AlphaFoldDB" id="A0A162PPF8"/>
<dbReference type="SUPFAM" id="SSF63411">
    <property type="entry name" value="LuxS/MPP-like metallohydrolase"/>
    <property type="match status" value="2"/>
</dbReference>
<evidence type="ECO:0000256" key="9">
    <source>
        <dbReference type="ARBA" id="ARBA00038146"/>
    </source>
</evidence>
<accession>A0A162PPF8</accession>
<dbReference type="STRING" id="763407.A0A162PPF8"/>
<keyword evidence="8" id="KW-0472">Membrane</keyword>
<dbReference type="InterPro" id="IPR050361">
    <property type="entry name" value="MPP/UQCRC_Complex"/>
</dbReference>
<dbReference type="FunFam" id="3.30.830.10:FF:000021">
    <property type="entry name" value="Cytochrome b-c1 complex subunit 2"/>
    <property type="match status" value="1"/>
</dbReference>
<evidence type="ECO:0000313" key="14">
    <source>
        <dbReference type="Proteomes" id="UP000077315"/>
    </source>
</evidence>
<comment type="subcellular location">
    <subcellularLocation>
        <location evidence="1">Mitochondrion inner membrane</location>
        <topology evidence="1">Peripheral membrane protein</topology>
        <orientation evidence="1">Matrix side</orientation>
    </subcellularLocation>
</comment>
<evidence type="ECO:0000256" key="6">
    <source>
        <dbReference type="ARBA" id="ARBA00022982"/>
    </source>
</evidence>
<name>A0A162PPF8_PHYB8</name>
<gene>
    <name evidence="13" type="primary">QCR2</name>
    <name evidence="13" type="ORF">PHYBLDRAFT_159331</name>
</gene>
<evidence type="ECO:0000256" key="8">
    <source>
        <dbReference type="ARBA" id="ARBA00023136"/>
    </source>
</evidence>
<evidence type="ECO:0000256" key="2">
    <source>
        <dbReference type="ARBA" id="ARBA00022448"/>
    </source>
</evidence>
<organism evidence="13 14">
    <name type="scientific">Phycomyces blakesleeanus (strain ATCC 8743b / DSM 1359 / FGSC 10004 / NBRC 33097 / NRRL 1555)</name>
    <dbReference type="NCBI Taxonomy" id="763407"/>
    <lineage>
        <taxon>Eukaryota</taxon>
        <taxon>Fungi</taxon>
        <taxon>Fungi incertae sedis</taxon>
        <taxon>Mucoromycota</taxon>
        <taxon>Mucoromycotina</taxon>
        <taxon>Mucoromycetes</taxon>
        <taxon>Mucorales</taxon>
        <taxon>Phycomycetaceae</taxon>
        <taxon>Phycomyces</taxon>
    </lineage>
</organism>
<protein>
    <recommendedName>
        <fullName evidence="10">Cytochrome b-c1 complex subunit 2, mitochondrial</fullName>
    </recommendedName>
</protein>
<dbReference type="InterPro" id="IPR007863">
    <property type="entry name" value="Peptidase_M16_C"/>
</dbReference>
<keyword evidence="2" id="KW-0813">Transport</keyword>
<keyword evidence="5" id="KW-0809">Transit peptide</keyword>
<dbReference type="RefSeq" id="XP_018289726.1">
    <property type="nucleotide sequence ID" value="XM_018433967.1"/>
</dbReference>
<evidence type="ECO:0000256" key="10">
    <source>
        <dbReference type="ARBA" id="ARBA00040751"/>
    </source>
</evidence>
<feature type="domain" description="Peptidase M16 C-terminal" evidence="12">
    <location>
        <begin position="188"/>
        <end position="363"/>
    </location>
</feature>
<dbReference type="FunCoup" id="A0A162PPF8">
    <property type="interactions" value="291"/>
</dbReference>
<evidence type="ECO:0000259" key="11">
    <source>
        <dbReference type="Pfam" id="PF00675"/>
    </source>
</evidence>
<comment type="similarity">
    <text evidence="9">Belongs to the peptidase M16 family. UQCRC2/QCR2 subfamily.</text>
</comment>
<dbReference type="OrthoDB" id="6369905at2759"/>
<keyword evidence="4" id="KW-0999">Mitochondrion inner membrane</keyword>
<reference evidence="14" key="1">
    <citation type="submission" date="2015-06" db="EMBL/GenBank/DDBJ databases">
        <title>Expansion of signal transduction pathways in fungi by whole-genome duplication.</title>
        <authorList>
            <consortium name="DOE Joint Genome Institute"/>
            <person name="Corrochano L.M."/>
            <person name="Kuo A."/>
            <person name="Marcet-Houben M."/>
            <person name="Polaino S."/>
            <person name="Salamov A."/>
            <person name="Villalobos J.M."/>
            <person name="Alvarez M.I."/>
            <person name="Avalos J."/>
            <person name="Benito E.P."/>
            <person name="Benoit I."/>
            <person name="Burger G."/>
            <person name="Camino L.P."/>
            <person name="Canovas D."/>
            <person name="Cerda-Olmedo E."/>
            <person name="Cheng J.-F."/>
            <person name="Dominguez A."/>
            <person name="Elias M."/>
            <person name="Eslava A.P."/>
            <person name="Glaser F."/>
            <person name="Grimwood J."/>
            <person name="Gutierrez G."/>
            <person name="Heitman J."/>
            <person name="Henrissat B."/>
            <person name="Iturriaga E.A."/>
            <person name="Lang B.F."/>
            <person name="Lavin J.L."/>
            <person name="Lee S."/>
            <person name="Li W."/>
            <person name="Lindquist E."/>
            <person name="Lopez-Garcia S."/>
            <person name="Luque E.M."/>
            <person name="Marcos A.T."/>
            <person name="Martin J."/>
            <person name="McCluskey K."/>
            <person name="Medina H.R."/>
            <person name="Miralles-Duran A."/>
            <person name="Miyazaki A."/>
            <person name="Munoz-Torres E."/>
            <person name="Oguiza J.A."/>
            <person name="Ohm R."/>
            <person name="Olmedo M."/>
            <person name="Orejas M."/>
            <person name="Ortiz-Castellanos L."/>
            <person name="Pisabarro A.G."/>
            <person name="Rodriguez-Romero J."/>
            <person name="Ruiz-Herrera J."/>
            <person name="Ruiz-Vazquez R."/>
            <person name="Sanz C."/>
            <person name="Schackwitz W."/>
            <person name="Schmutz J."/>
            <person name="Shahriari M."/>
            <person name="Shelest E."/>
            <person name="Silva-Franco F."/>
            <person name="Soanes D."/>
            <person name="Syed K."/>
            <person name="Tagua V.G."/>
            <person name="Talbot N.J."/>
            <person name="Thon M."/>
            <person name="De vries R.P."/>
            <person name="Wiebenga A."/>
            <person name="Yadav J.S."/>
            <person name="Braun E.L."/>
            <person name="Baker S."/>
            <person name="Garre V."/>
            <person name="Horwitz B."/>
            <person name="Torres-Martinez S."/>
            <person name="Idnurm A."/>
            <person name="Herrera-Estrella A."/>
            <person name="Gabaldon T."/>
            <person name="Grigoriev I.V."/>
        </authorList>
    </citation>
    <scope>NUCLEOTIDE SEQUENCE [LARGE SCALE GENOMIC DNA]</scope>
    <source>
        <strain evidence="14">NRRL 1555(-)</strain>
    </source>
</reference>
<evidence type="ECO:0000256" key="7">
    <source>
        <dbReference type="ARBA" id="ARBA00023128"/>
    </source>
</evidence>
<dbReference type="PANTHER" id="PTHR11851">
    <property type="entry name" value="METALLOPROTEASE"/>
    <property type="match status" value="1"/>
</dbReference>
<dbReference type="InterPro" id="IPR011765">
    <property type="entry name" value="Pept_M16_N"/>
</dbReference>
<dbReference type="PANTHER" id="PTHR11851:SF209">
    <property type="entry name" value="CYTOCHROME B-C1 COMPLEX SUBUNIT 2, MITOCHONDRIAL"/>
    <property type="match status" value="1"/>
</dbReference>
<evidence type="ECO:0000256" key="3">
    <source>
        <dbReference type="ARBA" id="ARBA00022660"/>
    </source>
</evidence>
<dbReference type="InterPro" id="IPR011249">
    <property type="entry name" value="Metalloenz_LuxS/M16"/>
</dbReference>
<dbReference type="Pfam" id="PF05193">
    <property type="entry name" value="Peptidase_M16_C"/>
    <property type="match status" value="1"/>
</dbReference>
<evidence type="ECO:0000256" key="4">
    <source>
        <dbReference type="ARBA" id="ARBA00022792"/>
    </source>
</evidence>
<evidence type="ECO:0000256" key="5">
    <source>
        <dbReference type="ARBA" id="ARBA00022946"/>
    </source>
</evidence>
<dbReference type="GO" id="GO:0005743">
    <property type="term" value="C:mitochondrial inner membrane"/>
    <property type="evidence" value="ECO:0007669"/>
    <property type="project" value="UniProtKB-SubCell"/>
</dbReference>
<sequence>MLAATRRAIVSTTASAKASYATAAAAQGVQITTAKNGVKVASVEEAGQTAGLSVVVNGGSRLENGHAGVAHFLKNYGFKNNANRTAFRIAREAELAGAVLSSNLTHESIVYSAEFLSEDAEQFAEILADVVQNQKFQEHEFIDIAKQTAAESANAWATPELASLELAHQGAFRTGLGNSVFAKPTSHINNAAVKSYAKQLFVSGNIALVGTGIAHETVEKLAETYFAGLPSGQELKSAATKYYGAEIRTEGSNALAQYVLAFEGAASNSAEFAAAQVLRFALGGDKFVKWSAGSSLLAQASAKFGETTEIKAFNFGYSDAGLFGVQVTAANADATAAVSAAAEQLKAVATNLSGEDFKRAVAQAKFAAVAGLETRLDRLETVGTQALLSGNYTSTSELVAALDKITASEVSKIAEKILKGKATTVALGDLSSLPYADSVSL</sequence>
<dbReference type="Gene3D" id="3.30.830.10">
    <property type="entry name" value="Metalloenzyme, LuxS/M16 peptidase-like"/>
    <property type="match status" value="2"/>
</dbReference>
<proteinExistence type="inferred from homology"/>
<evidence type="ECO:0000256" key="1">
    <source>
        <dbReference type="ARBA" id="ARBA00004443"/>
    </source>
</evidence>
<evidence type="ECO:0000313" key="13">
    <source>
        <dbReference type="EMBL" id="OAD71686.1"/>
    </source>
</evidence>
<dbReference type="InParanoid" id="A0A162PPF8"/>
<dbReference type="VEuPathDB" id="FungiDB:PHYBLDRAFT_159331"/>
<dbReference type="Pfam" id="PF00675">
    <property type="entry name" value="Peptidase_M16"/>
    <property type="match status" value="1"/>
</dbReference>
<keyword evidence="14" id="KW-1185">Reference proteome</keyword>
<keyword evidence="7" id="KW-0496">Mitochondrion</keyword>
<keyword evidence="6" id="KW-0249">Electron transport</keyword>
<dbReference type="Proteomes" id="UP000077315">
    <property type="component" value="Unassembled WGS sequence"/>
</dbReference>